<gene>
    <name evidence="2" type="ORF">UY3_13619</name>
</gene>
<dbReference type="EMBL" id="KB557569">
    <property type="protein sequence ID" value="EMP29271.1"/>
    <property type="molecule type" value="Genomic_DNA"/>
</dbReference>
<keyword evidence="3" id="KW-1185">Reference proteome</keyword>
<dbReference type="AlphaFoldDB" id="M7AUZ7"/>
<evidence type="ECO:0000256" key="1">
    <source>
        <dbReference type="SAM" id="MobiDB-lite"/>
    </source>
</evidence>
<proteinExistence type="predicted"/>
<feature type="region of interest" description="Disordered" evidence="1">
    <location>
        <begin position="1"/>
        <end position="20"/>
    </location>
</feature>
<sequence length="111" mass="12053">MGAVGSSGQHIPQPMPLSAAPIGLKRRTVASGSCDRLNLRTPQKRPSCFRTMFFRTCGNAEKKHGHFHHPQEKYGIHFSSLGAWSSVKKVLISNSSKEEEGVAKGSPLASH</sequence>
<evidence type="ECO:0000313" key="3">
    <source>
        <dbReference type="Proteomes" id="UP000031443"/>
    </source>
</evidence>
<protein>
    <submittedName>
        <fullName evidence="2">Uncharacterized protein</fullName>
    </submittedName>
</protein>
<reference evidence="3" key="1">
    <citation type="journal article" date="2013" name="Nat. Genet.">
        <title>The draft genomes of soft-shell turtle and green sea turtle yield insights into the development and evolution of the turtle-specific body plan.</title>
        <authorList>
            <person name="Wang Z."/>
            <person name="Pascual-Anaya J."/>
            <person name="Zadissa A."/>
            <person name="Li W."/>
            <person name="Niimura Y."/>
            <person name="Huang Z."/>
            <person name="Li C."/>
            <person name="White S."/>
            <person name="Xiong Z."/>
            <person name="Fang D."/>
            <person name="Wang B."/>
            <person name="Ming Y."/>
            <person name="Chen Y."/>
            <person name="Zheng Y."/>
            <person name="Kuraku S."/>
            <person name="Pignatelli M."/>
            <person name="Herrero J."/>
            <person name="Beal K."/>
            <person name="Nozawa M."/>
            <person name="Li Q."/>
            <person name="Wang J."/>
            <person name="Zhang H."/>
            <person name="Yu L."/>
            <person name="Shigenobu S."/>
            <person name="Wang J."/>
            <person name="Liu J."/>
            <person name="Flicek P."/>
            <person name="Searle S."/>
            <person name="Wang J."/>
            <person name="Kuratani S."/>
            <person name="Yin Y."/>
            <person name="Aken B."/>
            <person name="Zhang G."/>
            <person name="Irie N."/>
        </authorList>
    </citation>
    <scope>NUCLEOTIDE SEQUENCE [LARGE SCALE GENOMIC DNA]</scope>
</reference>
<feature type="compositionally biased region" description="Polar residues" evidence="1">
    <location>
        <begin position="1"/>
        <end position="10"/>
    </location>
</feature>
<dbReference type="Proteomes" id="UP000031443">
    <property type="component" value="Unassembled WGS sequence"/>
</dbReference>
<name>M7AUZ7_CHEMY</name>
<organism evidence="2 3">
    <name type="scientific">Chelonia mydas</name>
    <name type="common">Green sea-turtle</name>
    <name type="synonym">Chelonia agassizi</name>
    <dbReference type="NCBI Taxonomy" id="8469"/>
    <lineage>
        <taxon>Eukaryota</taxon>
        <taxon>Metazoa</taxon>
        <taxon>Chordata</taxon>
        <taxon>Craniata</taxon>
        <taxon>Vertebrata</taxon>
        <taxon>Euteleostomi</taxon>
        <taxon>Archelosauria</taxon>
        <taxon>Testudinata</taxon>
        <taxon>Testudines</taxon>
        <taxon>Cryptodira</taxon>
        <taxon>Durocryptodira</taxon>
        <taxon>Americhelydia</taxon>
        <taxon>Chelonioidea</taxon>
        <taxon>Cheloniidae</taxon>
        <taxon>Chelonia</taxon>
    </lineage>
</organism>
<evidence type="ECO:0000313" key="2">
    <source>
        <dbReference type="EMBL" id="EMP29271.1"/>
    </source>
</evidence>
<accession>M7AUZ7</accession>